<organism evidence="1 2">
    <name type="scientific">Blastopirellula marina DSM 3645</name>
    <dbReference type="NCBI Taxonomy" id="314230"/>
    <lineage>
        <taxon>Bacteria</taxon>
        <taxon>Pseudomonadati</taxon>
        <taxon>Planctomycetota</taxon>
        <taxon>Planctomycetia</taxon>
        <taxon>Pirellulales</taxon>
        <taxon>Pirellulaceae</taxon>
        <taxon>Blastopirellula</taxon>
    </lineage>
</organism>
<proteinExistence type="predicted"/>
<dbReference type="EMBL" id="AANZ01000015">
    <property type="protein sequence ID" value="EAQ79181.1"/>
    <property type="molecule type" value="Genomic_DNA"/>
</dbReference>
<sequence>METFSRLVKVEQMCLTVQIEYSLQLGREGVLMLAHLDDSATSAMWR</sequence>
<evidence type="ECO:0000313" key="2">
    <source>
        <dbReference type="Proteomes" id="UP000004358"/>
    </source>
</evidence>
<reference evidence="1 2" key="1">
    <citation type="submission" date="2006-02" db="EMBL/GenBank/DDBJ databases">
        <authorList>
            <person name="Amann R."/>
            <person name="Ferriera S."/>
            <person name="Johnson J."/>
            <person name="Kravitz S."/>
            <person name="Halpern A."/>
            <person name="Remington K."/>
            <person name="Beeson K."/>
            <person name="Tran B."/>
            <person name="Rogers Y.-H."/>
            <person name="Friedman R."/>
            <person name="Venter J.C."/>
        </authorList>
    </citation>
    <scope>NUCLEOTIDE SEQUENCE [LARGE SCALE GENOMIC DNA]</scope>
    <source>
        <strain evidence="1 2">DSM 3645</strain>
    </source>
</reference>
<evidence type="ECO:0000313" key="1">
    <source>
        <dbReference type="EMBL" id="EAQ79181.1"/>
    </source>
</evidence>
<dbReference type="RefSeq" id="WP_002653134.1">
    <property type="nucleotide sequence ID" value="NZ_CH672376.1"/>
</dbReference>
<dbReference type="Proteomes" id="UP000004358">
    <property type="component" value="Unassembled WGS sequence"/>
</dbReference>
<protein>
    <submittedName>
        <fullName evidence="1">Uncharacterized protein</fullName>
    </submittedName>
</protein>
<accession>A3ZWF3</accession>
<dbReference type="AlphaFoldDB" id="A3ZWF3"/>
<gene>
    <name evidence="1" type="ORF">DSM3645_26199</name>
</gene>
<name>A3ZWF3_9BACT</name>
<comment type="caution">
    <text evidence="1">The sequence shown here is derived from an EMBL/GenBank/DDBJ whole genome shotgun (WGS) entry which is preliminary data.</text>
</comment>
<dbReference type="HOGENOM" id="CLU_3180792_0_0_0"/>